<organism evidence="3 4">
    <name type="scientific">Tinamus guttatus</name>
    <name type="common">White-throated tinamou</name>
    <dbReference type="NCBI Taxonomy" id="94827"/>
    <lineage>
        <taxon>Eukaryota</taxon>
        <taxon>Metazoa</taxon>
        <taxon>Chordata</taxon>
        <taxon>Craniata</taxon>
        <taxon>Vertebrata</taxon>
        <taxon>Euteleostomi</taxon>
        <taxon>Archelosauria</taxon>
        <taxon>Archosauria</taxon>
        <taxon>Dinosauria</taxon>
        <taxon>Saurischia</taxon>
        <taxon>Theropoda</taxon>
        <taxon>Coelurosauria</taxon>
        <taxon>Aves</taxon>
        <taxon>Palaeognathae</taxon>
        <taxon>Tinamiformes</taxon>
        <taxon>Tinamidae</taxon>
        <taxon>Tinamus</taxon>
    </lineage>
</organism>
<keyword evidence="4" id="KW-1185">Reference proteome</keyword>
<dbReference type="Pfam" id="PF00168">
    <property type="entry name" value="C2"/>
    <property type="match status" value="1"/>
</dbReference>
<dbReference type="InterPro" id="IPR035892">
    <property type="entry name" value="C2_domain_sf"/>
</dbReference>
<name>A0A099YPG6_TINGU</name>
<proteinExistence type="predicted"/>
<evidence type="ECO:0000313" key="3">
    <source>
        <dbReference type="EMBL" id="KGL72199.1"/>
    </source>
</evidence>
<dbReference type="PANTHER" id="PTHR10194">
    <property type="entry name" value="RAS GTPASE-ACTIVATING PROTEINS"/>
    <property type="match status" value="1"/>
</dbReference>
<evidence type="ECO:0000313" key="4">
    <source>
        <dbReference type="Proteomes" id="UP000053641"/>
    </source>
</evidence>
<dbReference type="InterPro" id="IPR000008">
    <property type="entry name" value="C2_dom"/>
</dbReference>
<dbReference type="AlphaFoldDB" id="A0A099YPG6"/>
<dbReference type="FunFam" id="2.60.40.150:FF:000010">
    <property type="entry name" value="Ras GTPase-activating protein nGAP isoform 2"/>
    <property type="match status" value="1"/>
</dbReference>
<feature type="compositionally biased region" description="Basic residues" evidence="1">
    <location>
        <begin position="8"/>
        <end position="19"/>
    </location>
</feature>
<dbReference type="STRING" id="94827.A0A099YPG6"/>
<dbReference type="SMART" id="SM00239">
    <property type="entry name" value="C2"/>
    <property type="match status" value="1"/>
</dbReference>
<evidence type="ECO:0000256" key="1">
    <source>
        <dbReference type="SAM" id="MobiDB-lite"/>
    </source>
</evidence>
<dbReference type="Gene3D" id="2.60.40.150">
    <property type="entry name" value="C2 domain"/>
    <property type="match status" value="1"/>
</dbReference>
<dbReference type="Pfam" id="PF25321">
    <property type="entry name" value="PH_RASGAP"/>
    <property type="match status" value="2"/>
</dbReference>
<dbReference type="CDD" id="cd04013">
    <property type="entry name" value="C2_SynGAP_like"/>
    <property type="match status" value="1"/>
</dbReference>
<protein>
    <submittedName>
        <fullName evidence="3">Ras/Rap GTPase-activating protein SynGAP</fullName>
    </submittedName>
</protein>
<feature type="non-terminal residue" evidence="3">
    <location>
        <position position="310"/>
    </location>
</feature>
<dbReference type="SUPFAM" id="SSF50729">
    <property type="entry name" value="PH domain-like"/>
    <property type="match status" value="1"/>
</dbReference>
<dbReference type="EMBL" id="KL884785">
    <property type="protein sequence ID" value="KGL72199.1"/>
    <property type="molecule type" value="Genomic_DNA"/>
</dbReference>
<evidence type="ECO:0000259" key="2">
    <source>
        <dbReference type="PROSITE" id="PS50004"/>
    </source>
</evidence>
<dbReference type="InterPro" id="IPR008936">
    <property type="entry name" value="Rho_GTPase_activation_prot"/>
</dbReference>
<accession>A0A099YPG6</accession>
<feature type="non-terminal residue" evidence="3">
    <location>
        <position position="1"/>
    </location>
</feature>
<gene>
    <name evidence="3" type="ORF">N309_08676</name>
</gene>
<dbReference type="PANTHER" id="PTHR10194:SF25">
    <property type="entry name" value="RAS_RAP GTPASE-ACTIVATING PROTEIN SYNGAP"/>
    <property type="match status" value="1"/>
</dbReference>
<dbReference type="InterPro" id="IPR057606">
    <property type="entry name" value="SynGAP1-like_PH"/>
</dbReference>
<feature type="region of interest" description="Disordered" evidence="1">
    <location>
        <begin position="1"/>
        <end position="73"/>
    </location>
</feature>
<dbReference type="PROSITE" id="PS50004">
    <property type="entry name" value="C2"/>
    <property type="match status" value="1"/>
</dbReference>
<sequence length="310" mass="35323">PQQGFLSRRLKSSIKRTKSQPKLDRTSSFRQMLPRFRSADHDRRALRGSRLDSMSSKVFSNHKETPKHVSPPLLDPPAVTGGSWWHLGCPPQVTTASGTKCFACRSAAERDKWIENLQRAVKPNKDNSRRVDNVLKLWVIEARDLPPKKRYYCELCLDDILYARTTSKARADTVFWGEHFEFNNLPAVRAIRLHLYKDTDKKRKKDKSNYVGMVSIPIASVTGRHFAEQWYPLSQPGGGKSKAGCPALRVKSRFQTMSILPMELYKEFAEYVTNNYRMLCAVLEPVLSVKSKEEVACALVHILQSTGKAK</sequence>
<dbReference type="Gene3D" id="1.10.506.20">
    <property type="match status" value="1"/>
</dbReference>
<feature type="domain" description="C2" evidence="2">
    <location>
        <begin position="113"/>
        <end position="231"/>
    </location>
</feature>
<dbReference type="InterPro" id="IPR039360">
    <property type="entry name" value="Ras_GTPase"/>
</dbReference>
<dbReference type="Proteomes" id="UP000053641">
    <property type="component" value="Unassembled WGS sequence"/>
</dbReference>
<reference evidence="3 4" key="1">
    <citation type="submission" date="2014-06" db="EMBL/GenBank/DDBJ databases">
        <title>Genome evolution of avian class.</title>
        <authorList>
            <person name="Zhang G."/>
            <person name="Li C."/>
        </authorList>
    </citation>
    <scope>NUCLEOTIDE SEQUENCE [LARGE SCALE GENOMIC DNA]</scope>
    <source>
        <strain evidence="3">BGI_N309</strain>
    </source>
</reference>
<dbReference type="SUPFAM" id="SSF49562">
    <property type="entry name" value="C2 domain (Calcium/lipid-binding domain, CaLB)"/>
    <property type="match status" value="1"/>
</dbReference>
<dbReference type="SUPFAM" id="SSF48350">
    <property type="entry name" value="GTPase activation domain, GAP"/>
    <property type="match status" value="1"/>
</dbReference>